<evidence type="ECO:0000313" key="3">
    <source>
        <dbReference type="Proteomes" id="UP000004259"/>
    </source>
</evidence>
<protein>
    <recommendedName>
        <fullName evidence="4">TIGR04086 family membrane protein</fullName>
    </recommendedName>
</protein>
<keyword evidence="1" id="KW-0472">Membrane</keyword>
<feature type="transmembrane region" description="Helical" evidence="1">
    <location>
        <begin position="12"/>
        <end position="39"/>
    </location>
</feature>
<dbReference type="STRING" id="246199.CUS_4902"/>
<dbReference type="NCBIfam" id="TIGR04086">
    <property type="entry name" value="TIGR04086_membr"/>
    <property type="match status" value="1"/>
</dbReference>
<feature type="transmembrane region" description="Helical" evidence="1">
    <location>
        <begin position="106"/>
        <end position="127"/>
    </location>
</feature>
<dbReference type="Pfam" id="PF12670">
    <property type="entry name" value="DUF3792"/>
    <property type="match status" value="1"/>
</dbReference>
<comment type="caution">
    <text evidence="2">The sequence shown here is derived from an EMBL/GenBank/DDBJ whole genome shotgun (WGS) entry which is preliminary data.</text>
</comment>
<evidence type="ECO:0000256" key="1">
    <source>
        <dbReference type="SAM" id="Phobius"/>
    </source>
</evidence>
<feature type="transmembrane region" description="Helical" evidence="1">
    <location>
        <begin position="78"/>
        <end position="100"/>
    </location>
</feature>
<name>E9SBR2_RUMAL</name>
<keyword evidence="1" id="KW-0812">Transmembrane</keyword>
<accession>E9SBR2</accession>
<dbReference type="OrthoDB" id="1822854at2"/>
<proteinExistence type="predicted"/>
<dbReference type="RefSeq" id="WP_002849104.1">
    <property type="nucleotide sequence ID" value="NZ_ADKM02000073.1"/>
</dbReference>
<sequence length="133" mass="13770">MRAHRSNRSRGVGIAVEQLAALAAAAGMTMLLLCAMAFLLTKLDAGRSVFSAVSTGALAIGAYFGGYVGGRRRKSRGLAMGALTGLLIFLLILVLSSIFVKTAENFSPFAKLFMTVFAAAVGGAVGVNTQRTP</sequence>
<keyword evidence="3" id="KW-1185">Reference proteome</keyword>
<reference evidence="2 3" key="1">
    <citation type="submission" date="2011-02" db="EMBL/GenBank/DDBJ databases">
        <authorList>
            <person name="Nelson K.E."/>
            <person name="Sutton G."/>
            <person name="Torralba M."/>
            <person name="Durkin S."/>
            <person name="Harkins D."/>
            <person name="Montgomery R."/>
            <person name="Ziemer C."/>
            <person name="Klaassens E."/>
            <person name="Ocuiv P."/>
            <person name="Morrison M."/>
        </authorList>
    </citation>
    <scope>NUCLEOTIDE SEQUENCE [LARGE SCALE GENOMIC DNA]</scope>
    <source>
        <strain evidence="2 3">8</strain>
    </source>
</reference>
<organism evidence="2 3">
    <name type="scientific">Ruminococcus albus 8</name>
    <dbReference type="NCBI Taxonomy" id="246199"/>
    <lineage>
        <taxon>Bacteria</taxon>
        <taxon>Bacillati</taxon>
        <taxon>Bacillota</taxon>
        <taxon>Clostridia</taxon>
        <taxon>Eubacteriales</taxon>
        <taxon>Oscillospiraceae</taxon>
        <taxon>Ruminococcus</taxon>
    </lineage>
</organism>
<feature type="transmembrane region" description="Helical" evidence="1">
    <location>
        <begin position="45"/>
        <end position="66"/>
    </location>
</feature>
<keyword evidence="1" id="KW-1133">Transmembrane helix</keyword>
<dbReference type="Proteomes" id="UP000004259">
    <property type="component" value="Unassembled WGS sequence"/>
</dbReference>
<evidence type="ECO:0008006" key="4">
    <source>
        <dbReference type="Google" id="ProtNLM"/>
    </source>
</evidence>
<dbReference type="eggNOG" id="ENOG5033D29">
    <property type="taxonomic scope" value="Bacteria"/>
</dbReference>
<gene>
    <name evidence="2" type="ORF">CUS_4902</name>
</gene>
<dbReference type="EMBL" id="ADKM02000073">
    <property type="protein sequence ID" value="EGC03266.1"/>
    <property type="molecule type" value="Genomic_DNA"/>
</dbReference>
<evidence type="ECO:0000313" key="2">
    <source>
        <dbReference type="EMBL" id="EGC03266.1"/>
    </source>
</evidence>
<dbReference type="AlphaFoldDB" id="E9SBR2"/>
<dbReference type="InterPro" id="IPR023804">
    <property type="entry name" value="DUF3792_TM"/>
</dbReference>